<dbReference type="RefSeq" id="WP_167213369.1">
    <property type="nucleotide sequence ID" value="NZ_JAASRO010000001.1"/>
</dbReference>
<dbReference type="EMBL" id="JAASRO010000001">
    <property type="protein sequence ID" value="NIK60311.1"/>
    <property type="molecule type" value="Genomic_DNA"/>
</dbReference>
<feature type="transmembrane region" description="Helical" evidence="1">
    <location>
        <begin position="31"/>
        <end position="48"/>
    </location>
</feature>
<name>A0A7X5VFK4_9ACTN</name>
<sequence>MRTYVVLRAGALMVAAVTALLLVVGDHPPEFVVADLLVVALLAVAAVLPSGRLGLMALATGFGVGLGVFTVAFAASVDDGAVSWALASAVVGCLAGISVALRETRPAPLR</sequence>
<reference evidence="2 3" key="1">
    <citation type="submission" date="2020-03" db="EMBL/GenBank/DDBJ databases">
        <title>Sequencing the genomes of 1000 actinobacteria strains.</title>
        <authorList>
            <person name="Klenk H.-P."/>
        </authorList>
    </citation>
    <scope>NUCLEOTIDE SEQUENCE [LARGE SCALE GENOMIC DNA]</scope>
    <source>
        <strain evidence="2 3">DSM 45490</strain>
    </source>
</reference>
<keyword evidence="1" id="KW-1133">Transmembrane helix</keyword>
<comment type="caution">
    <text evidence="2">The sequence shown here is derived from an EMBL/GenBank/DDBJ whole genome shotgun (WGS) entry which is preliminary data.</text>
</comment>
<evidence type="ECO:0000313" key="2">
    <source>
        <dbReference type="EMBL" id="NIK60311.1"/>
    </source>
</evidence>
<dbReference type="AlphaFoldDB" id="A0A7X5VFK4"/>
<proteinExistence type="predicted"/>
<accession>A0A7X5VFK4</accession>
<feature type="transmembrane region" description="Helical" evidence="1">
    <location>
        <begin position="81"/>
        <end position="101"/>
    </location>
</feature>
<evidence type="ECO:0000256" key="1">
    <source>
        <dbReference type="SAM" id="Phobius"/>
    </source>
</evidence>
<feature type="transmembrane region" description="Helical" evidence="1">
    <location>
        <begin position="55"/>
        <end position="75"/>
    </location>
</feature>
<organism evidence="2 3">
    <name type="scientific">Kribbella shirazensis</name>
    <dbReference type="NCBI Taxonomy" id="1105143"/>
    <lineage>
        <taxon>Bacteria</taxon>
        <taxon>Bacillati</taxon>
        <taxon>Actinomycetota</taxon>
        <taxon>Actinomycetes</taxon>
        <taxon>Propionibacteriales</taxon>
        <taxon>Kribbellaceae</taxon>
        <taxon>Kribbella</taxon>
    </lineage>
</organism>
<gene>
    <name evidence="2" type="ORF">BJY22_006028</name>
</gene>
<keyword evidence="3" id="KW-1185">Reference proteome</keyword>
<dbReference type="Proteomes" id="UP000555407">
    <property type="component" value="Unassembled WGS sequence"/>
</dbReference>
<protein>
    <submittedName>
        <fullName evidence="2">ABC-type branched-subunit amino acid transport system permease subunit</fullName>
    </submittedName>
</protein>
<keyword evidence="1" id="KW-0812">Transmembrane</keyword>
<feature type="transmembrane region" description="Helical" evidence="1">
    <location>
        <begin position="5"/>
        <end position="25"/>
    </location>
</feature>
<evidence type="ECO:0000313" key="3">
    <source>
        <dbReference type="Proteomes" id="UP000555407"/>
    </source>
</evidence>
<keyword evidence="1" id="KW-0472">Membrane</keyword>